<evidence type="ECO:0000313" key="2">
    <source>
        <dbReference type="EMBL" id="MDI9234147.1"/>
    </source>
</evidence>
<organism evidence="2 3">
    <name type="scientific">Limnohabitans lacus</name>
    <dbReference type="NCBI Taxonomy" id="3045173"/>
    <lineage>
        <taxon>Bacteria</taxon>
        <taxon>Pseudomonadati</taxon>
        <taxon>Pseudomonadota</taxon>
        <taxon>Betaproteobacteria</taxon>
        <taxon>Burkholderiales</taxon>
        <taxon>Comamonadaceae</taxon>
        <taxon>Limnohabitans</taxon>
    </lineage>
</organism>
<dbReference type="Proteomes" id="UP001431902">
    <property type="component" value="Unassembled WGS sequence"/>
</dbReference>
<gene>
    <name evidence="2" type="ORF">QLQ16_09890</name>
</gene>
<proteinExistence type="predicted"/>
<keyword evidence="3" id="KW-1185">Reference proteome</keyword>
<dbReference type="SUPFAM" id="SSF55729">
    <property type="entry name" value="Acyl-CoA N-acyltransferases (Nat)"/>
    <property type="match status" value="1"/>
</dbReference>
<dbReference type="EC" id="2.-.-.-" evidence="2"/>
<keyword evidence="2" id="KW-0808">Transferase</keyword>
<protein>
    <submittedName>
        <fullName evidence="2">GNAT family protein</fullName>
        <ecNumber evidence="2">2.-.-.-</ecNumber>
    </submittedName>
</protein>
<dbReference type="PANTHER" id="PTHR43610">
    <property type="entry name" value="BLL6696 PROTEIN"/>
    <property type="match status" value="1"/>
</dbReference>
<sequence length="209" mass="23352">MNAFASPLTLTGQHVRLEPLSATHHDALVEAVRDGQLWQRWYTAIPAPEGMTAEIQRRLDLQAQGSMCPFAVIDPATSQAVGMTTYMNIDAANRRVEIGSTWYRQSVQRTPLNTEAKRLLLSHAFEQLDCIAVEFRTHFFNQQSRRAIERLGAKLDGVLRSHQINPHPLAAGTLRDTCVYSIIASEWPTVKAHLGHLLSRSSIKDPSPC</sequence>
<dbReference type="PANTHER" id="PTHR43610:SF1">
    <property type="entry name" value="N-ACETYLTRANSFERASE DOMAIN-CONTAINING PROTEIN"/>
    <property type="match status" value="1"/>
</dbReference>
<dbReference type="InterPro" id="IPR000182">
    <property type="entry name" value="GNAT_dom"/>
</dbReference>
<dbReference type="InterPro" id="IPR016181">
    <property type="entry name" value="Acyl_CoA_acyltransferase"/>
</dbReference>
<name>A0ABT6X7P1_9BURK</name>
<dbReference type="EMBL" id="JASGBH010000006">
    <property type="protein sequence ID" value="MDI9234147.1"/>
    <property type="molecule type" value="Genomic_DNA"/>
</dbReference>
<dbReference type="Pfam" id="PF13302">
    <property type="entry name" value="Acetyltransf_3"/>
    <property type="match status" value="1"/>
</dbReference>
<comment type="caution">
    <text evidence="2">The sequence shown here is derived from an EMBL/GenBank/DDBJ whole genome shotgun (WGS) entry which is preliminary data.</text>
</comment>
<dbReference type="Gene3D" id="3.40.630.30">
    <property type="match status" value="1"/>
</dbReference>
<dbReference type="RefSeq" id="WP_283224525.1">
    <property type="nucleotide sequence ID" value="NZ_JASGBH010000006.1"/>
</dbReference>
<dbReference type="GO" id="GO:0016740">
    <property type="term" value="F:transferase activity"/>
    <property type="evidence" value="ECO:0007669"/>
    <property type="project" value="UniProtKB-KW"/>
</dbReference>
<accession>A0ABT6X7P1</accession>
<reference evidence="2" key="1">
    <citation type="submission" date="2023-05" db="EMBL/GenBank/DDBJ databases">
        <title>Limnohabitans sp. strain HM2-2 Genome sequencing and assembly.</title>
        <authorList>
            <person name="Jung Y."/>
        </authorList>
    </citation>
    <scope>NUCLEOTIDE SEQUENCE</scope>
    <source>
        <strain evidence="2">HM2-2</strain>
    </source>
</reference>
<evidence type="ECO:0000259" key="1">
    <source>
        <dbReference type="Pfam" id="PF13302"/>
    </source>
</evidence>
<evidence type="ECO:0000313" key="3">
    <source>
        <dbReference type="Proteomes" id="UP001431902"/>
    </source>
</evidence>
<feature type="domain" description="N-acetyltransferase" evidence="1">
    <location>
        <begin position="15"/>
        <end position="154"/>
    </location>
</feature>